<feature type="signal peptide" evidence="2">
    <location>
        <begin position="1"/>
        <end position="22"/>
    </location>
</feature>
<gene>
    <name evidence="3" type="ORF">CDL12_11578</name>
</gene>
<feature type="chain" id="PRO_5013856484" description="DUF4408 domain-containing protein" evidence="2">
    <location>
        <begin position="23"/>
        <end position="199"/>
    </location>
</feature>
<comment type="caution">
    <text evidence="3">The sequence shown here is derived from an EMBL/GenBank/DDBJ whole genome shotgun (WGS) entry which is preliminary data.</text>
</comment>
<keyword evidence="1" id="KW-0472">Membrane</keyword>
<keyword evidence="4" id="KW-1185">Reference proteome</keyword>
<sequence>MKHLLRIIEMLLVLLLLKWAATRLPAAVRVSGEYFRQIVSVVISHLFVFLLSNVIVLTLFFNSRNLFQNYLNGTHHVDFCQEFIKTSDGLCPTQYAIQSSSEEIIHHVYQDKQTIFEVTKVKVGSQTSSDIQKSLDQDYIEDRNYCCRQRVEEVSSAAEDVEMVDELSNEEFQRVIEAFIAKQVKFHQQEKLAIVLHGS</sequence>
<proteinExistence type="predicted"/>
<dbReference type="EMBL" id="NKXS01002016">
    <property type="protein sequence ID" value="PIN15769.1"/>
    <property type="molecule type" value="Genomic_DNA"/>
</dbReference>
<accession>A0A2G9HE10</accession>
<evidence type="ECO:0008006" key="5">
    <source>
        <dbReference type="Google" id="ProtNLM"/>
    </source>
</evidence>
<organism evidence="3 4">
    <name type="scientific">Handroanthus impetiginosus</name>
    <dbReference type="NCBI Taxonomy" id="429701"/>
    <lineage>
        <taxon>Eukaryota</taxon>
        <taxon>Viridiplantae</taxon>
        <taxon>Streptophyta</taxon>
        <taxon>Embryophyta</taxon>
        <taxon>Tracheophyta</taxon>
        <taxon>Spermatophyta</taxon>
        <taxon>Magnoliopsida</taxon>
        <taxon>eudicotyledons</taxon>
        <taxon>Gunneridae</taxon>
        <taxon>Pentapetalae</taxon>
        <taxon>asterids</taxon>
        <taxon>lamiids</taxon>
        <taxon>Lamiales</taxon>
        <taxon>Bignoniaceae</taxon>
        <taxon>Crescentiina</taxon>
        <taxon>Tabebuia alliance</taxon>
        <taxon>Handroanthus</taxon>
    </lineage>
</organism>
<evidence type="ECO:0000256" key="1">
    <source>
        <dbReference type="SAM" id="Phobius"/>
    </source>
</evidence>
<evidence type="ECO:0000256" key="2">
    <source>
        <dbReference type="SAM" id="SignalP"/>
    </source>
</evidence>
<dbReference type="Proteomes" id="UP000231279">
    <property type="component" value="Unassembled WGS sequence"/>
</dbReference>
<name>A0A2G9HE10_9LAMI</name>
<dbReference type="STRING" id="429701.A0A2G9HE10"/>
<keyword evidence="1" id="KW-0812">Transmembrane</keyword>
<reference evidence="4" key="1">
    <citation type="journal article" date="2018" name="Gigascience">
        <title>Genome assembly of the Pink Ipe (Handroanthus impetiginosus, Bignoniaceae), a highly valued, ecologically keystone Neotropical timber forest tree.</title>
        <authorList>
            <person name="Silva-Junior O.B."/>
            <person name="Grattapaglia D."/>
            <person name="Novaes E."/>
            <person name="Collevatti R.G."/>
        </authorList>
    </citation>
    <scope>NUCLEOTIDE SEQUENCE [LARGE SCALE GENOMIC DNA]</scope>
    <source>
        <strain evidence="4">cv. UFG-1</strain>
    </source>
</reference>
<evidence type="ECO:0000313" key="4">
    <source>
        <dbReference type="Proteomes" id="UP000231279"/>
    </source>
</evidence>
<evidence type="ECO:0000313" key="3">
    <source>
        <dbReference type="EMBL" id="PIN15769.1"/>
    </source>
</evidence>
<keyword evidence="2" id="KW-0732">Signal</keyword>
<protein>
    <recommendedName>
        <fullName evidence="5">DUF4408 domain-containing protein</fullName>
    </recommendedName>
</protein>
<dbReference type="AlphaFoldDB" id="A0A2G9HE10"/>
<dbReference type="PANTHER" id="PTHR33640:SF3">
    <property type="entry name" value="DUF4408 DOMAIN-CONTAINING PROTEIN"/>
    <property type="match status" value="1"/>
</dbReference>
<feature type="transmembrane region" description="Helical" evidence="1">
    <location>
        <begin position="42"/>
        <end position="61"/>
    </location>
</feature>
<dbReference type="OrthoDB" id="1916829at2759"/>
<dbReference type="PANTHER" id="PTHR33640">
    <property type="entry name" value="TRANSMEMBRANE PROTEIN"/>
    <property type="match status" value="1"/>
</dbReference>
<keyword evidence="1" id="KW-1133">Transmembrane helix</keyword>